<keyword evidence="4" id="KW-1133">Transmembrane helix</keyword>
<keyword evidence="6" id="KW-1185">Reference proteome</keyword>
<name>A0AAD9IED3_PROWI</name>
<evidence type="ECO:0000313" key="6">
    <source>
        <dbReference type="Proteomes" id="UP001255856"/>
    </source>
</evidence>
<dbReference type="PANTHER" id="PTHR11001:SF2">
    <property type="entry name" value="MITOCHONDRIAL FISSION PROCESS PROTEIN 1"/>
    <property type="match status" value="1"/>
</dbReference>
<evidence type="ECO:0000256" key="2">
    <source>
        <dbReference type="ARBA" id="ARBA00017835"/>
    </source>
</evidence>
<proteinExistence type="inferred from homology"/>
<comment type="caution">
    <text evidence="5">The sequence shown here is derived from an EMBL/GenBank/DDBJ whole genome shotgun (WGS) entry which is preliminary data.</text>
</comment>
<dbReference type="PANTHER" id="PTHR11001">
    <property type="entry name" value="MITOCHONDRIAL FISSION PROCESS PROTEIN 1"/>
    <property type="match status" value="1"/>
</dbReference>
<organism evidence="5 6">
    <name type="scientific">Prototheca wickerhamii</name>
    <dbReference type="NCBI Taxonomy" id="3111"/>
    <lineage>
        <taxon>Eukaryota</taxon>
        <taxon>Viridiplantae</taxon>
        <taxon>Chlorophyta</taxon>
        <taxon>core chlorophytes</taxon>
        <taxon>Trebouxiophyceae</taxon>
        <taxon>Chlorellales</taxon>
        <taxon>Chlorellaceae</taxon>
        <taxon>Prototheca</taxon>
    </lineage>
</organism>
<evidence type="ECO:0000313" key="5">
    <source>
        <dbReference type="EMBL" id="KAK2076568.1"/>
    </source>
</evidence>
<evidence type="ECO:0000256" key="4">
    <source>
        <dbReference type="SAM" id="Phobius"/>
    </source>
</evidence>
<protein>
    <recommendedName>
        <fullName evidence="2">Mitochondrial fission process protein 1</fullName>
    </recommendedName>
    <alternativeName>
        <fullName evidence="3">Mitochondrial 18 kDa protein</fullName>
    </alternativeName>
</protein>
<dbReference type="GO" id="GO:0005739">
    <property type="term" value="C:mitochondrion"/>
    <property type="evidence" value="ECO:0007669"/>
    <property type="project" value="TreeGrafter"/>
</dbReference>
<evidence type="ECO:0000256" key="3">
    <source>
        <dbReference type="ARBA" id="ARBA00029631"/>
    </source>
</evidence>
<evidence type="ECO:0000256" key="1">
    <source>
        <dbReference type="ARBA" id="ARBA00009224"/>
    </source>
</evidence>
<sequence length="190" mass="20023">MRYLGYANEVGEALSAWLFRGGVPLSYAVAICYILTDTSDKWRRAGAAARARLGPGEEHASAVRMLGMERGLDTLVWHLLASLILPGMTIHYAVAAATRALEALPATGPGQRLAETLARGSALGSDAPLSTVSKAIPTLLGLALIPLIARPIDRGVHALLDATLRPVLRKVLEGTGALRVGPGKEDGDRE</sequence>
<accession>A0AAD9IED3</accession>
<keyword evidence="4" id="KW-0472">Membrane</keyword>
<reference evidence="5" key="1">
    <citation type="submission" date="2021-01" db="EMBL/GenBank/DDBJ databases">
        <authorList>
            <person name="Eckstrom K.M.E."/>
        </authorList>
    </citation>
    <scope>NUCLEOTIDE SEQUENCE</scope>
    <source>
        <strain evidence="5">UVCC 0001</strain>
    </source>
</reference>
<gene>
    <name evidence="5" type="ORF">QBZ16_005328</name>
</gene>
<dbReference type="AlphaFoldDB" id="A0AAD9IED3"/>
<dbReference type="InterPro" id="IPR019560">
    <property type="entry name" value="Mitochondrial_18_kDa_protein"/>
</dbReference>
<dbReference type="GO" id="GO:0000266">
    <property type="term" value="P:mitochondrial fission"/>
    <property type="evidence" value="ECO:0007669"/>
    <property type="project" value="TreeGrafter"/>
</dbReference>
<comment type="similarity">
    <text evidence="1">Belongs to the MTFP1 family.</text>
</comment>
<feature type="transmembrane region" description="Helical" evidence="4">
    <location>
        <begin position="14"/>
        <end position="35"/>
    </location>
</feature>
<feature type="transmembrane region" description="Helical" evidence="4">
    <location>
        <begin position="74"/>
        <end position="94"/>
    </location>
</feature>
<dbReference type="Pfam" id="PF10558">
    <property type="entry name" value="MTP18"/>
    <property type="match status" value="1"/>
</dbReference>
<dbReference type="Proteomes" id="UP001255856">
    <property type="component" value="Unassembled WGS sequence"/>
</dbReference>
<keyword evidence="4" id="KW-0812">Transmembrane</keyword>
<dbReference type="EMBL" id="JASFZW010000009">
    <property type="protein sequence ID" value="KAK2076568.1"/>
    <property type="molecule type" value="Genomic_DNA"/>
</dbReference>